<protein>
    <submittedName>
        <fullName evidence="10">Lipoprotein-releasing system permease protein</fullName>
    </submittedName>
</protein>
<name>A0A2V1ZLF3_PSYIM</name>
<evidence type="ECO:0000256" key="4">
    <source>
        <dbReference type="ARBA" id="ARBA00022692"/>
    </source>
</evidence>
<feature type="transmembrane region" description="Helical" evidence="7">
    <location>
        <begin position="385"/>
        <end position="407"/>
    </location>
</feature>
<dbReference type="GeneID" id="60256424"/>
<evidence type="ECO:0000313" key="11">
    <source>
        <dbReference type="Proteomes" id="UP000245655"/>
    </source>
</evidence>
<dbReference type="PANTHER" id="PTHR30489">
    <property type="entry name" value="LIPOPROTEIN-RELEASING SYSTEM TRANSMEMBRANE PROTEIN LOLE"/>
    <property type="match status" value="1"/>
</dbReference>
<evidence type="ECO:0000256" key="6">
    <source>
        <dbReference type="ARBA" id="ARBA00023136"/>
    </source>
</evidence>
<comment type="subcellular location">
    <subcellularLocation>
        <location evidence="1">Cell membrane</location>
        <topology evidence="1">Multi-pass membrane protein</topology>
    </subcellularLocation>
</comment>
<evidence type="ECO:0000259" key="9">
    <source>
        <dbReference type="Pfam" id="PF12704"/>
    </source>
</evidence>
<evidence type="ECO:0000259" key="8">
    <source>
        <dbReference type="Pfam" id="PF02687"/>
    </source>
</evidence>
<gene>
    <name evidence="10" type="ORF">C8D84_12415</name>
</gene>
<dbReference type="PANTHER" id="PTHR30489:SF0">
    <property type="entry name" value="LIPOPROTEIN-RELEASING SYSTEM TRANSMEMBRANE PROTEIN LOLE"/>
    <property type="match status" value="1"/>
</dbReference>
<accession>A0A2V1ZLF3</accession>
<keyword evidence="3" id="KW-1003">Cell membrane</keyword>
<evidence type="ECO:0000256" key="7">
    <source>
        <dbReference type="SAM" id="Phobius"/>
    </source>
</evidence>
<evidence type="ECO:0000256" key="3">
    <source>
        <dbReference type="ARBA" id="ARBA00022475"/>
    </source>
</evidence>
<comment type="similarity">
    <text evidence="2">Belongs to the ABC-4 integral membrane protein family. LolC/E subfamily.</text>
</comment>
<dbReference type="Proteomes" id="UP000245655">
    <property type="component" value="Unassembled WGS sequence"/>
</dbReference>
<evidence type="ECO:0000256" key="5">
    <source>
        <dbReference type="ARBA" id="ARBA00022989"/>
    </source>
</evidence>
<evidence type="ECO:0000256" key="2">
    <source>
        <dbReference type="ARBA" id="ARBA00005236"/>
    </source>
</evidence>
<dbReference type="Pfam" id="PF02687">
    <property type="entry name" value="FtsX"/>
    <property type="match status" value="1"/>
</dbReference>
<dbReference type="InterPro" id="IPR025857">
    <property type="entry name" value="MacB_PCD"/>
</dbReference>
<feature type="transmembrane region" description="Helical" evidence="7">
    <location>
        <begin position="27"/>
        <end position="47"/>
    </location>
</feature>
<dbReference type="EMBL" id="QGGM01000024">
    <property type="protein sequence ID" value="PWK05179.1"/>
    <property type="molecule type" value="Genomic_DNA"/>
</dbReference>
<keyword evidence="5 7" id="KW-1133">Transmembrane helix</keyword>
<dbReference type="InterPro" id="IPR003838">
    <property type="entry name" value="ABC3_permease_C"/>
</dbReference>
<dbReference type="Pfam" id="PF12704">
    <property type="entry name" value="MacB_PCD"/>
    <property type="match status" value="1"/>
</dbReference>
<feature type="domain" description="MacB-like periplasmic core" evidence="9">
    <location>
        <begin position="26"/>
        <end position="272"/>
    </location>
</feature>
<organism evidence="10 11">
    <name type="scientific">Psychrobacter immobilis</name>
    <dbReference type="NCBI Taxonomy" id="498"/>
    <lineage>
        <taxon>Bacteria</taxon>
        <taxon>Pseudomonadati</taxon>
        <taxon>Pseudomonadota</taxon>
        <taxon>Gammaproteobacteria</taxon>
        <taxon>Moraxellales</taxon>
        <taxon>Moraxellaceae</taxon>
        <taxon>Psychrobacter</taxon>
    </lineage>
</organism>
<feature type="domain" description="ABC3 transporter permease C-terminal" evidence="8">
    <location>
        <begin position="302"/>
        <end position="416"/>
    </location>
</feature>
<dbReference type="InterPro" id="IPR051447">
    <property type="entry name" value="Lipoprotein-release_system"/>
</dbReference>
<proteinExistence type="inferred from homology"/>
<sequence>MTAFFGRLWIDATIAISFLREGRIQSLMITLGVAIGVAVIIFITALIQGLQTNLIESTLGSQAHIRLVAPDEVNLIAPYADDTLQLIQEDKRPQRLRSINNWQQITDTLDQLPLLTAVSPNVSGPGFVRRGEALESVILVGTDLARYQNIIPLDEYLISGELRVGADNVLIGSELAKDLGVEVGSKLRLDTGQDSSPSNNLSNNLSSNISSNSAVVNIAGIFELGVRELDARYVYLDLKQAQSLLNLPGGITVIDLTVEDIFEAEEIAAQVGRLTSLQAESWIETNAQLLSGLTAQSLSSNMIVVFVAISVAFGIASVLSVSVVQRTREIGILRAMGATRQQILRIFLIQGAIFGLLGSIVGSGVSYILVWSFNTFGPDIFTIPISINLILVTMSLATLTGVIAAAIPARRAAALDPVVAIRYV</sequence>
<keyword evidence="4 7" id="KW-0812">Transmembrane</keyword>
<dbReference type="AlphaFoldDB" id="A0A2V1ZLF3"/>
<dbReference type="GO" id="GO:0098797">
    <property type="term" value="C:plasma membrane protein complex"/>
    <property type="evidence" value="ECO:0007669"/>
    <property type="project" value="TreeGrafter"/>
</dbReference>
<feature type="transmembrane region" description="Helical" evidence="7">
    <location>
        <begin position="302"/>
        <end position="325"/>
    </location>
</feature>
<dbReference type="RefSeq" id="WP_227676068.1">
    <property type="nucleotide sequence ID" value="NZ_CAJGZY010000027.1"/>
</dbReference>
<keyword evidence="6 7" id="KW-0472">Membrane</keyword>
<reference evidence="10 11" key="1">
    <citation type="submission" date="2018-05" db="EMBL/GenBank/DDBJ databases">
        <title>Genomic Encyclopedia of Type Strains, Phase IV (KMG-IV): sequencing the most valuable type-strain genomes for metagenomic binning, comparative biology and taxonomic classification.</title>
        <authorList>
            <person name="Goeker M."/>
        </authorList>
    </citation>
    <scope>NUCLEOTIDE SEQUENCE [LARGE SCALE GENOMIC DNA]</scope>
    <source>
        <strain evidence="10 11">DSM 7229</strain>
    </source>
</reference>
<keyword evidence="11" id="KW-1185">Reference proteome</keyword>
<comment type="caution">
    <text evidence="10">The sequence shown here is derived from an EMBL/GenBank/DDBJ whole genome shotgun (WGS) entry which is preliminary data.</text>
</comment>
<evidence type="ECO:0000256" key="1">
    <source>
        <dbReference type="ARBA" id="ARBA00004651"/>
    </source>
</evidence>
<evidence type="ECO:0000313" key="10">
    <source>
        <dbReference type="EMBL" id="PWK05179.1"/>
    </source>
</evidence>
<dbReference type="GO" id="GO:0044874">
    <property type="term" value="P:lipoprotein localization to outer membrane"/>
    <property type="evidence" value="ECO:0007669"/>
    <property type="project" value="TreeGrafter"/>
</dbReference>
<feature type="transmembrane region" description="Helical" evidence="7">
    <location>
        <begin position="346"/>
        <end position="373"/>
    </location>
</feature>
<keyword evidence="10" id="KW-0449">Lipoprotein</keyword>